<dbReference type="GeneID" id="17038514"/>
<evidence type="ECO:0000256" key="5">
    <source>
        <dbReference type="SAM" id="MobiDB-lite"/>
    </source>
</evidence>
<accession>I0YQ69</accession>
<dbReference type="CDD" id="cd12232">
    <property type="entry name" value="RRM3_U2AF65"/>
    <property type="match status" value="1"/>
</dbReference>
<keyword evidence="2 4" id="KW-0694">RNA-binding</keyword>
<feature type="region of interest" description="Disordered" evidence="5">
    <location>
        <begin position="1"/>
        <end position="66"/>
    </location>
</feature>
<dbReference type="Gene3D" id="3.30.70.330">
    <property type="match status" value="1"/>
</dbReference>
<feature type="compositionally biased region" description="Low complexity" evidence="5">
    <location>
        <begin position="42"/>
        <end position="66"/>
    </location>
</feature>
<feature type="domain" description="RRM" evidence="6">
    <location>
        <begin position="111"/>
        <end position="205"/>
    </location>
</feature>
<evidence type="ECO:0000313" key="8">
    <source>
        <dbReference type="Proteomes" id="UP000007264"/>
    </source>
</evidence>
<dbReference type="AlphaFoldDB" id="I0YQ69"/>
<dbReference type="InterPro" id="IPR012677">
    <property type="entry name" value="Nucleotide-bd_a/b_plait_sf"/>
</dbReference>
<dbReference type="GO" id="GO:0008380">
    <property type="term" value="P:RNA splicing"/>
    <property type="evidence" value="ECO:0007669"/>
    <property type="project" value="UniProtKB-KW"/>
</dbReference>
<dbReference type="eggNOG" id="KOG0120">
    <property type="taxonomic scope" value="Eukaryota"/>
</dbReference>
<dbReference type="FunFam" id="3.30.70.330:FF:000097">
    <property type="entry name" value="U2 snRNP auxiliary factor large subunit"/>
    <property type="match status" value="1"/>
</dbReference>
<dbReference type="InterPro" id="IPR035979">
    <property type="entry name" value="RBD_domain_sf"/>
</dbReference>
<organism evidence="7 8">
    <name type="scientific">Coccomyxa subellipsoidea (strain C-169)</name>
    <name type="common">Green microalga</name>
    <dbReference type="NCBI Taxonomy" id="574566"/>
    <lineage>
        <taxon>Eukaryota</taxon>
        <taxon>Viridiplantae</taxon>
        <taxon>Chlorophyta</taxon>
        <taxon>core chlorophytes</taxon>
        <taxon>Trebouxiophyceae</taxon>
        <taxon>Trebouxiophyceae incertae sedis</taxon>
        <taxon>Coccomyxaceae</taxon>
        <taxon>Coccomyxa</taxon>
        <taxon>Coccomyxa subellipsoidea</taxon>
    </lineage>
</organism>
<keyword evidence="1" id="KW-0507">mRNA processing</keyword>
<dbReference type="PROSITE" id="PS50102">
    <property type="entry name" value="RRM"/>
    <property type="match status" value="1"/>
</dbReference>
<evidence type="ECO:0000313" key="7">
    <source>
        <dbReference type="EMBL" id="EIE20538.1"/>
    </source>
</evidence>
<dbReference type="STRING" id="574566.I0YQ69"/>
<sequence length="213" mass="22074">MEPEQPPPPAQPRAAQLAAPVSPPRIADATPARIEPAPPQPSAAAAAVSRPPSTQEAPAAATAKQTAPVLAAAAPVPAAVEVPAVTEVAHATGNGVSKAQEGAAPVAVTSRVLRLANMVTREELLDPEEYSDIVDDITSELESKYGTLSSLVIPQPSQKGPASDPSGVGLVFVQFPKLSDAVKAQEKLNGRKFGAGNIHSEFFDEGLFQRKHF</sequence>
<dbReference type="RefSeq" id="XP_005645082.1">
    <property type="nucleotide sequence ID" value="XM_005645025.1"/>
</dbReference>
<keyword evidence="3" id="KW-0508">mRNA splicing</keyword>
<dbReference type="KEGG" id="csl:COCSUDRAFT_54348"/>
<dbReference type="Proteomes" id="UP000007264">
    <property type="component" value="Unassembled WGS sequence"/>
</dbReference>
<dbReference type="EMBL" id="AGSI01000015">
    <property type="protein sequence ID" value="EIE20538.1"/>
    <property type="molecule type" value="Genomic_DNA"/>
</dbReference>
<feature type="compositionally biased region" description="Pro residues" evidence="5">
    <location>
        <begin position="1"/>
        <end position="11"/>
    </location>
</feature>
<evidence type="ECO:0000259" key="6">
    <source>
        <dbReference type="PROSITE" id="PS50102"/>
    </source>
</evidence>
<proteinExistence type="predicted"/>
<protein>
    <recommendedName>
        <fullName evidence="6">RRM domain-containing protein</fullName>
    </recommendedName>
</protein>
<name>I0YQ69_COCSC</name>
<dbReference type="GO" id="GO:0006397">
    <property type="term" value="P:mRNA processing"/>
    <property type="evidence" value="ECO:0007669"/>
    <property type="project" value="UniProtKB-KW"/>
</dbReference>
<dbReference type="InterPro" id="IPR000504">
    <property type="entry name" value="RRM_dom"/>
</dbReference>
<evidence type="ECO:0000256" key="4">
    <source>
        <dbReference type="PROSITE-ProRule" id="PRU00176"/>
    </source>
</evidence>
<dbReference type="SUPFAM" id="SSF54928">
    <property type="entry name" value="RNA-binding domain, RBD"/>
    <property type="match status" value="1"/>
</dbReference>
<dbReference type="GO" id="GO:0003723">
    <property type="term" value="F:RNA binding"/>
    <property type="evidence" value="ECO:0007669"/>
    <property type="project" value="UniProtKB-UniRule"/>
</dbReference>
<comment type="caution">
    <text evidence="7">The sequence shown here is derived from an EMBL/GenBank/DDBJ whole genome shotgun (WGS) entry which is preliminary data.</text>
</comment>
<keyword evidence="8" id="KW-1185">Reference proteome</keyword>
<dbReference type="OrthoDB" id="10266058at2759"/>
<evidence type="ECO:0000256" key="2">
    <source>
        <dbReference type="ARBA" id="ARBA00022884"/>
    </source>
</evidence>
<evidence type="ECO:0000256" key="3">
    <source>
        <dbReference type="ARBA" id="ARBA00023187"/>
    </source>
</evidence>
<reference evidence="7 8" key="1">
    <citation type="journal article" date="2012" name="Genome Biol.">
        <title>The genome of the polar eukaryotic microalga coccomyxa subellipsoidea reveals traits of cold adaptation.</title>
        <authorList>
            <person name="Blanc G."/>
            <person name="Agarkova I."/>
            <person name="Grimwood J."/>
            <person name="Kuo A."/>
            <person name="Brueggeman A."/>
            <person name="Dunigan D."/>
            <person name="Gurnon J."/>
            <person name="Ladunga I."/>
            <person name="Lindquist E."/>
            <person name="Lucas S."/>
            <person name="Pangilinan J."/>
            <person name="Proschold T."/>
            <person name="Salamov A."/>
            <person name="Schmutz J."/>
            <person name="Weeks D."/>
            <person name="Yamada T."/>
            <person name="Claverie J.M."/>
            <person name="Grigoriev I."/>
            <person name="Van Etten J."/>
            <person name="Lomsadze A."/>
            <person name="Borodovsky M."/>
        </authorList>
    </citation>
    <scope>NUCLEOTIDE SEQUENCE [LARGE SCALE GENOMIC DNA]</scope>
    <source>
        <strain evidence="7 8">C-169</strain>
    </source>
</reference>
<dbReference type="PANTHER" id="PTHR23139">
    <property type="entry name" value="RNA-BINDING PROTEIN"/>
    <property type="match status" value="1"/>
</dbReference>
<evidence type="ECO:0000256" key="1">
    <source>
        <dbReference type="ARBA" id="ARBA00022664"/>
    </source>
</evidence>
<gene>
    <name evidence="7" type="ORF">COCSUDRAFT_54348</name>
</gene>